<keyword evidence="5" id="KW-0539">Nucleus</keyword>
<evidence type="ECO:0000256" key="3">
    <source>
        <dbReference type="ARBA" id="ARBA00023015"/>
    </source>
</evidence>
<gene>
    <name evidence="7" type="ORF">BN1211_0364</name>
</gene>
<evidence type="ECO:0008006" key="9">
    <source>
        <dbReference type="Google" id="ProtNLM"/>
    </source>
</evidence>
<dbReference type="AlphaFoldDB" id="A0A0H5BYC3"/>
<sequence>MERPIAPQALSTSFQNRVRNEQTALYIEAVPTRSTKRTKTVVNYAEVEDLNFDDDNDGNFETGSYRSYGHGGLSNGGTSNNGQTQNVGKLAVKTRHVQFSENDLIMNAQNEEFMIPIRIDLEYNSNRIVDFFMWNLNESLITPEHFAQITGQDMDLPTSIQQQIASSIKSQVEEYTNLVTIQLPKDIDIHVIINMSCNLDKNLYEDKFEWDLTSERVTPEVFAEYVVKDMGLPLEFLPAIAHTLHETILKLKKDCIDGRLPQEVLNQSAFGFEAGIRLDHETLGAGWTPSVEELSTWEIEKREMERERNIRRLKRESMKGDEGSHKRRSYRKRYEDLDIR</sequence>
<evidence type="ECO:0000256" key="6">
    <source>
        <dbReference type="SAM" id="MobiDB-lite"/>
    </source>
</evidence>
<comment type="similarity">
    <text evidence="2">Belongs to the SNF5 family.</text>
</comment>
<accession>A0A0H5BYC3</accession>
<dbReference type="Proteomes" id="UP000038830">
    <property type="component" value="Unassembled WGS sequence"/>
</dbReference>
<evidence type="ECO:0000256" key="2">
    <source>
        <dbReference type="ARBA" id="ARBA00010239"/>
    </source>
</evidence>
<organism evidence="7 8">
    <name type="scientific">Cyberlindnera jadinii (strain ATCC 18201 / CBS 1600 / BCRC 20928 / JCM 3617 / NBRC 0987 / NRRL Y-1542)</name>
    <name type="common">Torula yeast</name>
    <name type="synonym">Candida utilis</name>
    <dbReference type="NCBI Taxonomy" id="983966"/>
    <lineage>
        <taxon>Eukaryota</taxon>
        <taxon>Fungi</taxon>
        <taxon>Dikarya</taxon>
        <taxon>Ascomycota</taxon>
        <taxon>Saccharomycotina</taxon>
        <taxon>Saccharomycetes</taxon>
        <taxon>Phaffomycetales</taxon>
        <taxon>Phaffomycetaceae</taxon>
        <taxon>Cyberlindnera</taxon>
    </lineage>
</organism>
<protein>
    <recommendedName>
        <fullName evidence="9">SNF5-domain-containing protein</fullName>
    </recommendedName>
</protein>
<feature type="region of interest" description="Disordered" evidence="6">
    <location>
        <begin position="311"/>
        <end position="340"/>
    </location>
</feature>
<reference evidence="8" key="1">
    <citation type="journal article" date="2015" name="J. Biotechnol.">
        <title>The structure of the Cyberlindnera jadinii genome and its relation to Candida utilis analyzed by the occurrence of single nucleotide polymorphisms.</title>
        <authorList>
            <person name="Rupp O."/>
            <person name="Brinkrolf K."/>
            <person name="Buerth C."/>
            <person name="Kunigo M."/>
            <person name="Schneider J."/>
            <person name="Jaenicke S."/>
            <person name="Goesmann A."/>
            <person name="Puehler A."/>
            <person name="Jaeger K.-E."/>
            <person name="Ernst J.F."/>
        </authorList>
    </citation>
    <scope>NUCLEOTIDE SEQUENCE [LARGE SCALE GENOMIC DNA]</scope>
    <source>
        <strain evidence="8">ATCC 18201 / CBS 1600 / BCRC 20928 / JCM 3617 / NBRC 0987 / NRRL Y-1542</strain>
    </source>
</reference>
<dbReference type="Pfam" id="PF04855">
    <property type="entry name" value="SNF5"/>
    <property type="match status" value="1"/>
</dbReference>
<name>A0A0H5BYC3_CYBJN</name>
<evidence type="ECO:0000313" key="7">
    <source>
        <dbReference type="EMBL" id="CEP20485.1"/>
    </source>
</evidence>
<keyword evidence="3" id="KW-0805">Transcription regulation</keyword>
<evidence type="ECO:0000256" key="1">
    <source>
        <dbReference type="ARBA" id="ARBA00004123"/>
    </source>
</evidence>
<proteinExistence type="inferred from homology"/>
<comment type="subcellular location">
    <subcellularLocation>
        <location evidence="1">Nucleus</location>
    </subcellularLocation>
</comment>
<keyword evidence="4" id="KW-0804">Transcription</keyword>
<dbReference type="GO" id="GO:0006338">
    <property type="term" value="P:chromatin remodeling"/>
    <property type="evidence" value="ECO:0007669"/>
    <property type="project" value="InterPro"/>
</dbReference>
<dbReference type="InterPro" id="IPR006939">
    <property type="entry name" value="SNF5"/>
</dbReference>
<feature type="compositionally biased region" description="Basic and acidic residues" evidence="6">
    <location>
        <begin position="311"/>
        <end position="324"/>
    </location>
</feature>
<evidence type="ECO:0000256" key="4">
    <source>
        <dbReference type="ARBA" id="ARBA00023163"/>
    </source>
</evidence>
<evidence type="ECO:0000313" key="8">
    <source>
        <dbReference type="Proteomes" id="UP000038830"/>
    </source>
</evidence>
<dbReference type="PANTHER" id="PTHR10019">
    <property type="entry name" value="SNF5"/>
    <property type="match status" value="1"/>
</dbReference>
<evidence type="ECO:0000256" key="5">
    <source>
        <dbReference type="ARBA" id="ARBA00023242"/>
    </source>
</evidence>
<dbReference type="EMBL" id="CDQK01000001">
    <property type="protein sequence ID" value="CEP20485.1"/>
    <property type="molecule type" value="Genomic_DNA"/>
</dbReference>
<dbReference type="GO" id="GO:0000228">
    <property type="term" value="C:nuclear chromosome"/>
    <property type="evidence" value="ECO:0007669"/>
    <property type="project" value="InterPro"/>
</dbReference>